<evidence type="ECO:0000256" key="7">
    <source>
        <dbReference type="ARBA" id="ARBA00023172"/>
    </source>
</evidence>
<evidence type="ECO:0000259" key="11">
    <source>
        <dbReference type="Pfam" id="PF12323"/>
    </source>
</evidence>
<dbReference type="EMBL" id="CP020114">
    <property type="protein sequence ID" value="AVZ30169.1"/>
    <property type="molecule type" value="Genomic_DNA"/>
</dbReference>
<keyword evidence="3" id="KW-0815">Transposition</keyword>
<keyword evidence="5" id="KW-0862">Zinc</keyword>
<dbReference type="Pfam" id="PF07282">
    <property type="entry name" value="Cas12f1-like_TNB"/>
    <property type="match status" value="1"/>
</dbReference>
<sequence>MLHKAVQVRLYPSKEQEIQLAQTFGCARWWWNYALNQSIETYRETGKGLSRVALNAFLPALKKAEETVWLADCYSQVLQATTLNLTTAYKNFFEKRAGFPKFKSKHGKQSIQYPQHVKIVDGNVKLPGNIGIVKAKIHRTIEGKIKTVTVCKTTSGKYFASILTEVEGENPTITFGKIYGIDLGLKHFAVVTDGEKVSKYDNPKHLAKHEKNLKRKQKKLARKQKGSSSRNKYRKIVAKVYERISNSRQDFLHKLSYKLVSDSQAVIVENLHVKGMVCNHNLAKAISDCGWGTFTNFLAYKLERKGGKFVEIDRWFPSSKLCSNCFHQVSEMPLDVRQWTCPHCGTHHDRDGNAALNIRAEGIRMLALSISTSLDGTEAEGIKAEGSAVSAVGGDVRPRLGRKSKLRHSPVSTEADTVLGTPSQCG</sequence>
<dbReference type="NCBIfam" id="NF040570">
    <property type="entry name" value="guided_TnpB"/>
    <property type="match status" value="1"/>
</dbReference>
<comment type="similarity">
    <text evidence="1">In the C-terminal section; belongs to the transposase 35 family.</text>
</comment>
<dbReference type="InterPro" id="IPR051399">
    <property type="entry name" value="RNA-guided_DNA_endo/Transpos"/>
</dbReference>
<feature type="domain" description="Cas12f1-like TNB" evidence="10">
    <location>
        <begin position="291"/>
        <end position="358"/>
    </location>
</feature>
<evidence type="ECO:0000256" key="2">
    <source>
        <dbReference type="ARBA" id="ARBA00011044"/>
    </source>
</evidence>
<dbReference type="GO" id="GO:0003677">
    <property type="term" value="F:DNA binding"/>
    <property type="evidence" value="ECO:0007669"/>
    <property type="project" value="UniProtKB-KW"/>
</dbReference>
<comment type="similarity">
    <text evidence="2">In the N-terminal section; belongs to the transposase 2 family.</text>
</comment>
<name>A0A2S0Q6U6_NODSP</name>
<dbReference type="Proteomes" id="UP000244056">
    <property type="component" value="Chromosome"/>
</dbReference>
<evidence type="ECO:0000256" key="6">
    <source>
        <dbReference type="ARBA" id="ARBA00023125"/>
    </source>
</evidence>
<proteinExistence type="inferred from homology"/>
<organism evidence="12 13">
    <name type="scientific">Nodularia spumigena UHCC 0039</name>
    <dbReference type="NCBI Taxonomy" id="1914872"/>
    <lineage>
        <taxon>Bacteria</taxon>
        <taxon>Bacillati</taxon>
        <taxon>Cyanobacteriota</taxon>
        <taxon>Cyanophyceae</taxon>
        <taxon>Nostocales</taxon>
        <taxon>Nodulariaceae</taxon>
        <taxon>Nodularia</taxon>
    </lineage>
</organism>
<dbReference type="PANTHER" id="PTHR30405">
    <property type="entry name" value="TRANSPOSASE"/>
    <property type="match status" value="1"/>
</dbReference>
<dbReference type="InterPro" id="IPR021027">
    <property type="entry name" value="Transposase_put_HTH"/>
</dbReference>
<evidence type="ECO:0000256" key="5">
    <source>
        <dbReference type="ARBA" id="ARBA00022833"/>
    </source>
</evidence>
<evidence type="ECO:0000256" key="1">
    <source>
        <dbReference type="ARBA" id="ARBA00008761"/>
    </source>
</evidence>
<dbReference type="Pfam" id="PF12323">
    <property type="entry name" value="HTH_OrfB_IS605"/>
    <property type="match status" value="1"/>
</dbReference>
<evidence type="ECO:0000259" key="10">
    <source>
        <dbReference type="Pfam" id="PF07282"/>
    </source>
</evidence>
<reference evidence="12 13" key="1">
    <citation type="submission" date="2017-03" db="EMBL/GenBank/DDBJ databases">
        <title>Comparative genomics of the toxic Baltic Sea cyanobacteria Nodularia spumigena UHCC 0039 and its response on varying salinity.</title>
        <authorList>
            <person name="Teikari J.E."/>
        </authorList>
    </citation>
    <scope>NUCLEOTIDE SEQUENCE [LARGE SCALE GENOMIC DNA]</scope>
    <source>
        <strain evidence="12 13">UHCC 0039</strain>
    </source>
</reference>
<feature type="domain" description="Transposase putative helix-turn-helix" evidence="11">
    <location>
        <begin position="1"/>
        <end position="47"/>
    </location>
</feature>
<feature type="domain" description="Probable transposase IS891/IS1136/IS1341" evidence="9">
    <location>
        <begin position="161"/>
        <end position="277"/>
    </location>
</feature>
<dbReference type="KEGG" id="nsp:BMF81_01464"/>
<evidence type="ECO:0000256" key="8">
    <source>
        <dbReference type="SAM" id="MobiDB-lite"/>
    </source>
</evidence>
<evidence type="ECO:0000313" key="13">
    <source>
        <dbReference type="Proteomes" id="UP000244056"/>
    </source>
</evidence>
<feature type="region of interest" description="Disordered" evidence="8">
    <location>
        <begin position="210"/>
        <end position="231"/>
    </location>
</feature>
<dbReference type="Pfam" id="PF01385">
    <property type="entry name" value="OrfB_IS605"/>
    <property type="match status" value="1"/>
</dbReference>
<evidence type="ECO:0000259" key="9">
    <source>
        <dbReference type="Pfam" id="PF01385"/>
    </source>
</evidence>
<keyword evidence="6" id="KW-0238">DNA-binding</keyword>
<evidence type="ECO:0000256" key="3">
    <source>
        <dbReference type="ARBA" id="ARBA00022578"/>
    </source>
</evidence>
<protein>
    <submittedName>
        <fullName evidence="12">Putative transposase</fullName>
    </submittedName>
</protein>
<keyword evidence="4" id="KW-0479">Metal-binding</keyword>
<evidence type="ECO:0000256" key="4">
    <source>
        <dbReference type="ARBA" id="ARBA00022723"/>
    </source>
</evidence>
<dbReference type="GeneID" id="78016813"/>
<dbReference type="RefSeq" id="WP_006195986.1">
    <property type="nucleotide sequence ID" value="NZ_CAWNZE010000001.1"/>
</dbReference>
<dbReference type="GO" id="GO:0032196">
    <property type="term" value="P:transposition"/>
    <property type="evidence" value="ECO:0007669"/>
    <property type="project" value="UniProtKB-KW"/>
</dbReference>
<feature type="compositionally biased region" description="Basic residues" evidence="8">
    <location>
        <begin position="399"/>
        <end position="408"/>
    </location>
</feature>
<accession>A0A2S0Q6U6</accession>
<dbReference type="PANTHER" id="PTHR30405:SF25">
    <property type="entry name" value="RNA-GUIDED DNA ENDONUCLEASE INSQ-RELATED"/>
    <property type="match status" value="1"/>
</dbReference>
<evidence type="ECO:0000313" key="12">
    <source>
        <dbReference type="EMBL" id="AVZ30169.1"/>
    </source>
</evidence>
<dbReference type="AlphaFoldDB" id="A0A2S0Q6U6"/>
<feature type="compositionally biased region" description="Polar residues" evidence="8">
    <location>
        <begin position="410"/>
        <end position="426"/>
    </location>
</feature>
<keyword evidence="7" id="KW-0233">DNA recombination</keyword>
<dbReference type="InterPro" id="IPR010095">
    <property type="entry name" value="Cas12f1-like_TNB"/>
</dbReference>
<dbReference type="GO" id="GO:0046872">
    <property type="term" value="F:metal ion binding"/>
    <property type="evidence" value="ECO:0007669"/>
    <property type="project" value="UniProtKB-KW"/>
</dbReference>
<dbReference type="NCBIfam" id="TIGR01766">
    <property type="entry name" value="IS200/IS605 family accessory protein TnpB-like domain"/>
    <property type="match status" value="1"/>
</dbReference>
<feature type="region of interest" description="Disordered" evidence="8">
    <location>
        <begin position="393"/>
        <end position="426"/>
    </location>
</feature>
<dbReference type="GO" id="GO:0006310">
    <property type="term" value="P:DNA recombination"/>
    <property type="evidence" value="ECO:0007669"/>
    <property type="project" value="UniProtKB-KW"/>
</dbReference>
<gene>
    <name evidence="12" type="ORF">BMF81_01464</name>
</gene>
<dbReference type="InterPro" id="IPR001959">
    <property type="entry name" value="Transposase"/>
</dbReference>